<organism evidence="2 3">
    <name type="scientific">Rubricella aquisinus</name>
    <dbReference type="NCBI Taxonomy" id="2028108"/>
    <lineage>
        <taxon>Bacteria</taxon>
        <taxon>Pseudomonadati</taxon>
        <taxon>Pseudomonadota</taxon>
        <taxon>Alphaproteobacteria</taxon>
        <taxon>Rhodobacterales</taxon>
        <taxon>Paracoccaceae</taxon>
        <taxon>Rubricella</taxon>
    </lineage>
</organism>
<name>A0A840WLZ5_9RHOB</name>
<keyword evidence="3" id="KW-1185">Reference proteome</keyword>
<comment type="caution">
    <text evidence="2">The sequence shown here is derived from an EMBL/GenBank/DDBJ whole genome shotgun (WGS) entry which is preliminary data.</text>
</comment>
<accession>A0A840WLZ5</accession>
<protein>
    <submittedName>
        <fullName evidence="2">Uncharacterized protein</fullName>
    </submittedName>
</protein>
<dbReference type="RefSeq" id="WP_184008542.1">
    <property type="nucleotide sequence ID" value="NZ_JACIJS010000002.1"/>
</dbReference>
<reference evidence="2 3" key="1">
    <citation type="submission" date="2020-08" db="EMBL/GenBank/DDBJ databases">
        <title>Genomic Encyclopedia of Type Strains, Phase IV (KMG-IV): sequencing the most valuable type-strain genomes for metagenomic binning, comparative biology and taxonomic classification.</title>
        <authorList>
            <person name="Goeker M."/>
        </authorList>
    </citation>
    <scope>NUCLEOTIDE SEQUENCE [LARGE SCALE GENOMIC DNA]</scope>
    <source>
        <strain evidence="2 3">DSM 103377</strain>
    </source>
</reference>
<keyword evidence="1" id="KW-0472">Membrane</keyword>
<dbReference type="AlphaFoldDB" id="A0A840WLZ5"/>
<dbReference type="EMBL" id="JACIJS010000002">
    <property type="protein sequence ID" value="MBB5514672.1"/>
    <property type="molecule type" value="Genomic_DNA"/>
</dbReference>
<evidence type="ECO:0000256" key="1">
    <source>
        <dbReference type="SAM" id="Phobius"/>
    </source>
</evidence>
<sequence length="72" mass="7707">MNLDIMVYIGGVTTAIGLAGLIYCILEAKRLKKDKPDPDVARVRLRTLVAVNMGSVAVAFMGLAFVVLGLML</sequence>
<proteinExistence type="predicted"/>
<evidence type="ECO:0000313" key="3">
    <source>
        <dbReference type="Proteomes" id="UP000553766"/>
    </source>
</evidence>
<gene>
    <name evidence="2" type="ORF">FHS89_000678</name>
</gene>
<evidence type="ECO:0000313" key="2">
    <source>
        <dbReference type="EMBL" id="MBB5514672.1"/>
    </source>
</evidence>
<feature type="transmembrane region" description="Helical" evidence="1">
    <location>
        <begin position="6"/>
        <end position="26"/>
    </location>
</feature>
<keyword evidence="1" id="KW-1133">Transmembrane helix</keyword>
<feature type="transmembrane region" description="Helical" evidence="1">
    <location>
        <begin position="47"/>
        <end position="71"/>
    </location>
</feature>
<keyword evidence="1" id="KW-0812">Transmembrane</keyword>
<dbReference type="Proteomes" id="UP000553766">
    <property type="component" value="Unassembled WGS sequence"/>
</dbReference>